<keyword evidence="2" id="KW-1185">Reference proteome</keyword>
<dbReference type="Proteomes" id="UP000578819">
    <property type="component" value="Unassembled WGS sequence"/>
</dbReference>
<gene>
    <name evidence="1" type="ORF">FHR38_000741</name>
</gene>
<dbReference type="EMBL" id="JACHJW010000001">
    <property type="protein sequence ID" value="MBB4957008.1"/>
    <property type="molecule type" value="Genomic_DNA"/>
</dbReference>
<evidence type="ECO:0000313" key="2">
    <source>
        <dbReference type="Proteomes" id="UP000578819"/>
    </source>
</evidence>
<name>A0A7W7SLJ0_9ACTN</name>
<comment type="caution">
    <text evidence="1">The sequence shown here is derived from an EMBL/GenBank/DDBJ whole genome shotgun (WGS) entry which is preliminary data.</text>
</comment>
<reference evidence="1 2" key="1">
    <citation type="submission" date="2020-08" db="EMBL/GenBank/DDBJ databases">
        <title>Sequencing the genomes of 1000 actinobacteria strains.</title>
        <authorList>
            <person name="Klenk H.-P."/>
        </authorList>
    </citation>
    <scope>NUCLEOTIDE SEQUENCE [LARGE SCALE GENOMIC DNA]</scope>
    <source>
        <strain evidence="1 2">DSM 45886</strain>
    </source>
</reference>
<protein>
    <submittedName>
        <fullName evidence="1">Uncharacterized protein</fullName>
    </submittedName>
</protein>
<evidence type="ECO:0000313" key="1">
    <source>
        <dbReference type="EMBL" id="MBB4957008.1"/>
    </source>
</evidence>
<proteinExistence type="predicted"/>
<dbReference type="AlphaFoldDB" id="A0A7W7SLJ0"/>
<sequence length="213" mass="23531">MTTTQSAPPTLLLPVGQFFGTFHPTAGSVDRYHRVRLGTEVWELDDARFTVWALAHGQADQLAEQPWTMAALREAAATHLPGDDVDLLLRELFAEGLAAEVTPGTAGAAEFARRHRMGARMLGLGNSSEQPWLYSIGFYDRPLISVTRSVYDLWERSPSGESLWTMCESLAEEERRAGGDDLDLVDPERMLAGLLTTLHHLLATSVVYLEPLP</sequence>
<accession>A0A7W7SLJ0</accession>
<dbReference type="RefSeq" id="WP_221450231.1">
    <property type="nucleotide sequence ID" value="NZ_JACHJW010000001.1"/>
</dbReference>
<organism evidence="1 2">
    <name type="scientific">Micromonospora polyrhachis</name>
    <dbReference type="NCBI Taxonomy" id="1282883"/>
    <lineage>
        <taxon>Bacteria</taxon>
        <taxon>Bacillati</taxon>
        <taxon>Actinomycetota</taxon>
        <taxon>Actinomycetes</taxon>
        <taxon>Micromonosporales</taxon>
        <taxon>Micromonosporaceae</taxon>
        <taxon>Micromonospora</taxon>
    </lineage>
</organism>